<organism evidence="2 3">
    <name type="scientific">Streptomyces albus (strain ATCC 21838 / DSM 41398 / FERM P-419 / JCM 4703 / NBRC 107858)</name>
    <dbReference type="NCBI Taxonomy" id="1081613"/>
    <lineage>
        <taxon>Bacteria</taxon>
        <taxon>Bacillati</taxon>
        <taxon>Actinomycetota</taxon>
        <taxon>Actinomycetes</taxon>
        <taxon>Kitasatosporales</taxon>
        <taxon>Streptomycetaceae</taxon>
        <taxon>Streptomyces</taxon>
    </lineage>
</organism>
<dbReference type="EMBL" id="CP010519">
    <property type="protein sequence ID" value="AJE81697.1"/>
    <property type="molecule type" value="Genomic_DNA"/>
</dbReference>
<dbReference type="AlphaFoldDB" id="A0A0B5EUA5"/>
<evidence type="ECO:0000313" key="3">
    <source>
        <dbReference type="Proteomes" id="UP000031523"/>
    </source>
</evidence>
<gene>
    <name evidence="2" type="ORF">SLNWT_1321</name>
</gene>
<keyword evidence="1" id="KW-1133">Transmembrane helix</keyword>
<name>A0A0B5EUA5_STRA4</name>
<keyword evidence="1" id="KW-0472">Membrane</keyword>
<reference evidence="2 3" key="1">
    <citation type="submission" date="2015-01" db="EMBL/GenBank/DDBJ databases">
        <title>Enhanced salinomycin production by adjusting the supply of polyketide extender units in Streptomyce albus DSM 41398.</title>
        <authorList>
            <person name="Lu C."/>
        </authorList>
    </citation>
    <scope>NUCLEOTIDE SEQUENCE [LARGE SCALE GENOMIC DNA]</scope>
    <source>
        <strain evidence="3">ATCC 21838 / DSM 41398 / FERM P-419 / JCM 4703 / NBRC 107858</strain>
    </source>
</reference>
<dbReference type="KEGG" id="sals:SLNWT_1321"/>
<proteinExistence type="predicted"/>
<protein>
    <submittedName>
        <fullName evidence="2">Uncharacterized protein</fullName>
    </submittedName>
</protein>
<evidence type="ECO:0000313" key="2">
    <source>
        <dbReference type="EMBL" id="AJE81697.1"/>
    </source>
</evidence>
<keyword evidence="1" id="KW-0812">Transmembrane</keyword>
<sequence length="81" mass="8364">MLITAWAWFALSAGTGFGAAVVVAFFFADGASSLLHAVAAPVSRAAQTSRGRARRAVWMGVLQGLGRDRISGCGRQLGGAR</sequence>
<evidence type="ECO:0000256" key="1">
    <source>
        <dbReference type="SAM" id="Phobius"/>
    </source>
</evidence>
<accession>A0A0B5EUA5</accession>
<dbReference type="Proteomes" id="UP000031523">
    <property type="component" value="Chromosome"/>
</dbReference>
<keyword evidence="3" id="KW-1185">Reference proteome</keyword>
<feature type="transmembrane region" description="Helical" evidence="1">
    <location>
        <begin position="6"/>
        <end position="28"/>
    </location>
</feature>